<reference evidence="2" key="1">
    <citation type="submission" date="2022-10" db="EMBL/GenBank/DDBJ databases">
        <title>The complete genomes of actinobacterial strains from the NBC collection.</title>
        <authorList>
            <person name="Joergensen T.S."/>
            <person name="Alvarez Arevalo M."/>
            <person name="Sterndorff E.B."/>
            <person name="Faurdal D."/>
            <person name="Vuksanovic O."/>
            <person name="Mourched A.-S."/>
            <person name="Charusanti P."/>
            <person name="Shaw S."/>
            <person name="Blin K."/>
            <person name="Weber T."/>
        </authorList>
    </citation>
    <scope>NUCLEOTIDE SEQUENCE</scope>
    <source>
        <strain evidence="2">NBC_00222</strain>
    </source>
</reference>
<dbReference type="EMBL" id="CP108110">
    <property type="protein sequence ID" value="WUQ82585.1"/>
    <property type="molecule type" value="Genomic_DNA"/>
</dbReference>
<organism evidence="2 3">
    <name type="scientific">Kitasatospora purpeofusca</name>
    <dbReference type="NCBI Taxonomy" id="67352"/>
    <lineage>
        <taxon>Bacteria</taxon>
        <taxon>Bacillati</taxon>
        <taxon>Actinomycetota</taxon>
        <taxon>Actinomycetes</taxon>
        <taxon>Kitasatosporales</taxon>
        <taxon>Streptomycetaceae</taxon>
        <taxon>Kitasatospora</taxon>
    </lineage>
</organism>
<dbReference type="Proteomes" id="UP001432222">
    <property type="component" value="Chromosome"/>
</dbReference>
<sequence length="46" mass="4712">MNVNEPVIAATEDDDDVTVIGDAAALTMGGQADGGEGKRHVYSYTG</sequence>
<protein>
    <submittedName>
        <fullName evidence="2">RiPP</fullName>
    </submittedName>
</protein>
<evidence type="ECO:0000313" key="1">
    <source>
        <dbReference type="EMBL" id="WUQ82585.1"/>
    </source>
</evidence>
<keyword evidence="3" id="KW-1185">Reference proteome</keyword>
<dbReference type="EMBL" id="CP108110">
    <property type="protein sequence ID" value="WUQ83667.1"/>
    <property type="molecule type" value="Genomic_DNA"/>
</dbReference>
<name>A0ABZ1TXH6_9ACTN</name>
<evidence type="ECO:0000313" key="3">
    <source>
        <dbReference type="Proteomes" id="UP001432222"/>
    </source>
</evidence>
<evidence type="ECO:0000313" key="2">
    <source>
        <dbReference type="EMBL" id="WUQ83667.1"/>
    </source>
</evidence>
<dbReference type="RefSeq" id="WP_328953639.1">
    <property type="nucleotide sequence ID" value="NZ_CP108110.1"/>
</dbReference>
<proteinExistence type="predicted"/>
<gene>
    <name evidence="1" type="ORF">OHA16_06075</name>
    <name evidence="2" type="ORF">OHA16_12210</name>
</gene>
<accession>A0ABZ1TXH6</accession>